<evidence type="ECO:0000313" key="4">
    <source>
        <dbReference type="Proteomes" id="UP000222824"/>
    </source>
</evidence>
<dbReference type="PANTHER" id="PTHR43617">
    <property type="entry name" value="L-AMINO ACID N-ACETYLTRANSFERASE"/>
    <property type="match status" value="1"/>
</dbReference>
<dbReference type="Gene3D" id="3.40.630.30">
    <property type="match status" value="1"/>
</dbReference>
<dbReference type="Proteomes" id="UP000222824">
    <property type="component" value="Unassembled WGS sequence"/>
</dbReference>
<dbReference type="EMBL" id="NHOA01000084">
    <property type="protein sequence ID" value="PHQ38690.1"/>
    <property type="molecule type" value="Genomic_DNA"/>
</dbReference>
<reference evidence="3 4" key="1">
    <citation type="journal article" date="2014" name="Front. Microbiol.">
        <title>Population and genomic analysis of the genus Halorubrum.</title>
        <authorList>
            <person name="Fullmer M.S."/>
            <person name="Soucy S.M."/>
            <person name="Swithers K.S."/>
            <person name="Makkay A.M."/>
            <person name="Wheeler R."/>
            <person name="Ventosa A."/>
            <person name="Gogarten J.P."/>
            <person name="Papke R.T."/>
        </authorList>
    </citation>
    <scope>NUCLEOTIDE SEQUENCE [LARGE SCALE GENOMIC DNA]</scope>
    <source>
        <strain evidence="3 4">C49</strain>
    </source>
</reference>
<dbReference type="AlphaFoldDB" id="A0A2G1WI88"/>
<evidence type="ECO:0000259" key="2">
    <source>
        <dbReference type="PROSITE" id="PS51186"/>
    </source>
</evidence>
<dbReference type="PROSITE" id="PS51186">
    <property type="entry name" value="GNAT"/>
    <property type="match status" value="1"/>
</dbReference>
<dbReference type="Pfam" id="PF00583">
    <property type="entry name" value="Acetyltransf_1"/>
    <property type="match status" value="1"/>
</dbReference>
<dbReference type="CDD" id="cd04301">
    <property type="entry name" value="NAT_SF"/>
    <property type="match status" value="1"/>
</dbReference>
<dbReference type="RefSeq" id="WP_099255526.1">
    <property type="nucleotide sequence ID" value="NZ_NHOA01000084.1"/>
</dbReference>
<dbReference type="InterPro" id="IPR000182">
    <property type="entry name" value="GNAT_dom"/>
</dbReference>
<protein>
    <submittedName>
        <fullName evidence="3">GNAT family N-acetyltransferase</fullName>
    </submittedName>
</protein>
<gene>
    <name evidence="3" type="ORF">DJ69_10245</name>
</gene>
<keyword evidence="3" id="KW-0808">Transferase</keyword>
<dbReference type="GO" id="GO:0016747">
    <property type="term" value="F:acyltransferase activity, transferring groups other than amino-acyl groups"/>
    <property type="evidence" value="ECO:0007669"/>
    <property type="project" value="InterPro"/>
</dbReference>
<name>A0A2G1WI88_9EURY</name>
<dbReference type="InterPro" id="IPR050276">
    <property type="entry name" value="MshD_Acetyltransferase"/>
</dbReference>
<sequence>MSDRGYPDAVADEFTAPPTEFTDREDRTVELRPYENTEREREALVEMYDSFDPADRAQGIPPGGEERIREWLDAILGGECRNVIAWCGDEVAGHATLVPDGDAYELAIFVHQEYQRAGIGTYLIRGLLGHGQAEGIEKVWLTVERWNRAAVSLYKKIGFETSDAESFELEMGLRLNPDAEREEPDEDQ</sequence>
<feature type="domain" description="N-acetyltransferase" evidence="2">
    <location>
        <begin position="29"/>
        <end position="176"/>
    </location>
</feature>
<organism evidence="3 4">
    <name type="scientific">Halorubrum persicum</name>
    <dbReference type="NCBI Taxonomy" id="1383844"/>
    <lineage>
        <taxon>Archaea</taxon>
        <taxon>Methanobacteriati</taxon>
        <taxon>Methanobacteriota</taxon>
        <taxon>Stenosarchaea group</taxon>
        <taxon>Halobacteria</taxon>
        <taxon>Halobacteriales</taxon>
        <taxon>Haloferacaceae</taxon>
        <taxon>Halorubrum</taxon>
    </lineage>
</organism>
<dbReference type="SUPFAM" id="SSF55729">
    <property type="entry name" value="Acyl-CoA N-acyltransferases (Nat)"/>
    <property type="match status" value="1"/>
</dbReference>
<proteinExistence type="predicted"/>
<feature type="region of interest" description="Disordered" evidence="1">
    <location>
        <begin position="1"/>
        <end position="26"/>
    </location>
</feature>
<evidence type="ECO:0000313" key="3">
    <source>
        <dbReference type="EMBL" id="PHQ38690.1"/>
    </source>
</evidence>
<accession>A0A2G1WI88</accession>
<comment type="caution">
    <text evidence="3">The sequence shown here is derived from an EMBL/GenBank/DDBJ whole genome shotgun (WGS) entry which is preliminary data.</text>
</comment>
<dbReference type="InterPro" id="IPR016181">
    <property type="entry name" value="Acyl_CoA_acyltransferase"/>
</dbReference>
<keyword evidence="4" id="KW-1185">Reference proteome</keyword>
<dbReference type="OrthoDB" id="51421at2157"/>
<evidence type="ECO:0000256" key="1">
    <source>
        <dbReference type="SAM" id="MobiDB-lite"/>
    </source>
</evidence>